<gene>
    <name evidence="2" type="ORF">PAPYR_9745</name>
</gene>
<dbReference type="Proteomes" id="UP001141327">
    <property type="component" value="Unassembled WGS sequence"/>
</dbReference>
<evidence type="ECO:0000313" key="3">
    <source>
        <dbReference type="Proteomes" id="UP001141327"/>
    </source>
</evidence>
<proteinExistence type="predicted"/>
<feature type="compositionally biased region" description="Low complexity" evidence="1">
    <location>
        <begin position="71"/>
        <end position="82"/>
    </location>
</feature>
<sequence>MIFEKMNAAFALIDPRPIFAVPPGILAPGALAHLTSNEPELAPQAAAESPLMHFFRARGPQTTPPLPSPWAPASSPSGAAQPLKQEQGECIALPQAVLPLLSTNTTPLMESRPMPSAKASVEPPCQVEGAAIVERVRPPAEEVLLVGESAEQDRNIIVIDPAEPILTRRIPGEATLDTRAYLDHLRYEAQPGPSFRGSLIRFLAMCDHLDEWPSFPGQPPGDPCTAPCSAQLPAVVDLAKERGETPGTPSSIKSGGASARSPSSPSLAVMRRSSGRQATPPLLPRQQQRVPLPPQLKMIQTASTVSQSVDEFMQLKGVVTPRFSTPPFGGVPLTQCDASNCHLSPGHRQLAETIRQHCLEAFRSCKIETHLAVVSPSMWPTALCAAILMAFCRQTARPSAIFLSLNPGSADLLSALFCAAAPNVKPALVPLASLQTLAKVQPNEQHIFVGTPSDLRRAMEHEDLTQLRLCLAKCEMALITDDSPPVNQVSSSSPLEADPGSQMQEVKPLDELRTTELCAAATLLKTLFSRGANNWGFAAFLLAHLPPYPELGSFGALIGAHRTSTCPRGDTEAAPFVNRVKIACSSLDEPLQKLIDQTLTACRSLIVQLAAMEALPQGQDLASLPSRKTCSMITELNEHLKENPQIGPCRAGGPGLIMTSFSLGAGVDAATRKMQASIVSALIGLYCLQRVAEFLQRDGYFIADLCVRSFEASPLYAKILKGCPAAQKLFRALRSHLRESTGSTHRETVLRSHPKFRALRHLFAEYLEDFSAARMASPLNIGAQCAVFCRTGSLVPHIVSVLEEFSPRLSVWTTSGTPPEGAIRAEQAAGDVKPEDGTLRCYVGLAGPEPCAQMGPGCFFVFFDQPPLAEPFLKAFCSPQCNLAICCNSSNAAPPDDSTEDLIKAIRAHGAPHHSRASVFLSAISQPLPPQQATAQTAPDHPGVGTKTISRNAATSQLSLGPTAGPASFTVPLFLNAASPLLQRIGLLRSLEREGVVLLERTMTRLCVVPVPPPTPALPSKRFRDRPSESDAAPAFQQVLGPDLVLDEAACMFFQSTGVLWAGDQYRPQEPYRALLTRLTGLPFARCYVLIEAPMPPPLPPPGPSSLATPAKRHPFEEAPFRRAWTDLHLDIAALSRNSDSEVEPPRVSVQLSSGAPTETVSLLMGMIRHAADANPRWGKSLETWGRRPWLREEETPQERFLAAIPGMTPFTAQLLLSLAPTLAALFSIPLQDLLLRAPWIPPAAVGPPRLVPPNEKQQRLKDDRSIRNGIPPSLPSPSCTPRERQA</sequence>
<dbReference type="PANTHER" id="PTHR35668">
    <property type="entry name" value="PROTEIN SHORTAGE IN CHIASMATA 1 ORTHOLOG"/>
    <property type="match status" value="1"/>
</dbReference>
<feature type="region of interest" description="Disordered" evidence="1">
    <location>
        <begin position="242"/>
        <end position="290"/>
    </location>
</feature>
<feature type="region of interest" description="Disordered" evidence="1">
    <location>
        <begin position="483"/>
        <end position="504"/>
    </location>
</feature>
<dbReference type="EMBL" id="JAPMOS010000111">
    <property type="protein sequence ID" value="KAJ4455352.1"/>
    <property type="molecule type" value="Genomic_DNA"/>
</dbReference>
<evidence type="ECO:0000313" key="2">
    <source>
        <dbReference type="EMBL" id="KAJ4455352.1"/>
    </source>
</evidence>
<dbReference type="PANTHER" id="PTHR35668:SF1">
    <property type="entry name" value="PROTEIN SHORTAGE IN CHIASMATA 1 ORTHOLOG"/>
    <property type="match status" value="1"/>
</dbReference>
<feature type="region of interest" description="Disordered" evidence="1">
    <location>
        <begin position="57"/>
        <end position="82"/>
    </location>
</feature>
<organism evidence="2 3">
    <name type="scientific">Paratrimastix pyriformis</name>
    <dbReference type="NCBI Taxonomy" id="342808"/>
    <lineage>
        <taxon>Eukaryota</taxon>
        <taxon>Metamonada</taxon>
        <taxon>Preaxostyla</taxon>
        <taxon>Paratrimastigidae</taxon>
        <taxon>Paratrimastix</taxon>
    </lineage>
</organism>
<keyword evidence="3" id="KW-1185">Reference proteome</keyword>
<feature type="compositionally biased region" description="Basic and acidic residues" evidence="1">
    <location>
        <begin position="1257"/>
        <end position="1267"/>
    </location>
</feature>
<reference evidence="2" key="1">
    <citation type="journal article" date="2022" name="bioRxiv">
        <title>Genomics of Preaxostyla Flagellates Illuminates Evolutionary Transitions and the Path Towards Mitochondrial Loss.</title>
        <authorList>
            <person name="Novak L.V.F."/>
            <person name="Treitli S.C."/>
            <person name="Pyrih J."/>
            <person name="Halakuc P."/>
            <person name="Pipaliya S.V."/>
            <person name="Vacek V."/>
            <person name="Brzon O."/>
            <person name="Soukal P."/>
            <person name="Eme L."/>
            <person name="Dacks J.B."/>
            <person name="Karnkowska A."/>
            <person name="Elias M."/>
            <person name="Hampl V."/>
        </authorList>
    </citation>
    <scope>NUCLEOTIDE SEQUENCE</scope>
    <source>
        <strain evidence="2">RCP-MX</strain>
    </source>
</reference>
<comment type="caution">
    <text evidence="2">The sequence shown here is derived from an EMBL/GenBank/DDBJ whole genome shotgun (WGS) entry which is preliminary data.</text>
</comment>
<feature type="compositionally biased region" description="Low complexity" evidence="1">
    <location>
        <begin position="483"/>
        <end position="494"/>
    </location>
</feature>
<protein>
    <submittedName>
        <fullName evidence="2">Uncharacterized protein</fullName>
    </submittedName>
</protein>
<feature type="compositionally biased region" description="Low complexity" evidence="1">
    <location>
        <begin position="254"/>
        <end position="266"/>
    </location>
</feature>
<accession>A0ABQ8U7N9</accession>
<feature type="region of interest" description="Disordered" evidence="1">
    <location>
        <begin position="1246"/>
        <end position="1287"/>
    </location>
</feature>
<dbReference type="InterPro" id="IPR039991">
    <property type="entry name" value="SHOC1"/>
</dbReference>
<evidence type="ECO:0000256" key="1">
    <source>
        <dbReference type="SAM" id="MobiDB-lite"/>
    </source>
</evidence>
<name>A0ABQ8U7N9_9EUKA</name>